<keyword evidence="8" id="KW-1185">Reference proteome</keyword>
<feature type="domain" description="G-protein coupled receptors family 1 profile" evidence="6">
    <location>
        <begin position="28"/>
        <end position="360"/>
    </location>
</feature>
<keyword evidence="2 5" id="KW-0812">Transmembrane</keyword>
<evidence type="ECO:0000256" key="5">
    <source>
        <dbReference type="SAM" id="Phobius"/>
    </source>
</evidence>
<dbReference type="AlphaFoldDB" id="A0A158PPK8"/>
<evidence type="ECO:0000313" key="8">
    <source>
        <dbReference type="Proteomes" id="UP000267096"/>
    </source>
</evidence>
<dbReference type="InterPro" id="IPR000276">
    <property type="entry name" value="GPCR_Rhodpsn"/>
</dbReference>
<evidence type="ECO:0000256" key="4">
    <source>
        <dbReference type="ARBA" id="ARBA00023136"/>
    </source>
</evidence>
<dbReference type="InterPro" id="IPR019427">
    <property type="entry name" value="7TM_GPCR_serpentine_rcpt_Srw"/>
</dbReference>
<accession>A0A158PPK8</accession>
<feature type="transmembrane region" description="Helical" evidence="5">
    <location>
        <begin position="115"/>
        <end position="134"/>
    </location>
</feature>
<dbReference type="WBParaSite" id="ASIM_0001495401-mRNA-1">
    <property type="protein sequence ID" value="ASIM_0001495401-mRNA-1"/>
    <property type="gene ID" value="ASIM_0001495401"/>
</dbReference>
<dbReference type="GO" id="GO:0008528">
    <property type="term" value="F:G protein-coupled peptide receptor activity"/>
    <property type="evidence" value="ECO:0007669"/>
    <property type="project" value="InterPro"/>
</dbReference>
<dbReference type="PANTHER" id="PTHR46895:SF2">
    <property type="entry name" value="G-PROTEIN COUPLED RECEPTORS FAMILY 1 PROFILE DOMAIN-CONTAINING PROTEIN"/>
    <property type="match status" value="1"/>
</dbReference>
<reference evidence="7 8" key="2">
    <citation type="submission" date="2018-11" db="EMBL/GenBank/DDBJ databases">
        <authorList>
            <consortium name="Pathogen Informatics"/>
        </authorList>
    </citation>
    <scope>NUCLEOTIDE SEQUENCE [LARGE SCALE GENOMIC DNA]</scope>
</reference>
<feature type="transmembrane region" description="Helical" evidence="5">
    <location>
        <begin position="6"/>
        <end position="35"/>
    </location>
</feature>
<dbReference type="CDD" id="cd14978">
    <property type="entry name" value="7tmA_FMRFamide_R-like"/>
    <property type="match status" value="1"/>
</dbReference>
<dbReference type="SUPFAM" id="SSF81321">
    <property type="entry name" value="Family A G protein-coupled receptor-like"/>
    <property type="match status" value="1"/>
</dbReference>
<evidence type="ECO:0000256" key="3">
    <source>
        <dbReference type="ARBA" id="ARBA00022989"/>
    </source>
</evidence>
<evidence type="ECO:0000313" key="9">
    <source>
        <dbReference type="WBParaSite" id="ASIM_0001495401-mRNA-1"/>
    </source>
</evidence>
<keyword evidence="3 5" id="KW-1133">Transmembrane helix</keyword>
<protein>
    <submittedName>
        <fullName evidence="9">G_PROTEIN_RECEP_F1_2 domain-containing protein</fullName>
    </submittedName>
</protein>
<gene>
    <name evidence="7" type="ORF">ASIM_LOCUS14364</name>
</gene>
<dbReference type="Pfam" id="PF10324">
    <property type="entry name" value="7TM_GPCR_Srw"/>
    <property type="match status" value="1"/>
</dbReference>
<feature type="transmembrane region" description="Helical" evidence="5">
    <location>
        <begin position="300"/>
        <end position="327"/>
    </location>
</feature>
<dbReference type="InterPro" id="IPR017452">
    <property type="entry name" value="GPCR_Rhodpsn_7TM"/>
</dbReference>
<comment type="subcellular location">
    <subcellularLocation>
        <location evidence="1">Membrane</location>
    </subcellularLocation>
</comment>
<dbReference type="PANTHER" id="PTHR46895">
    <property type="entry name" value="PROTEIN CBG20548-RELATED"/>
    <property type="match status" value="1"/>
</dbReference>
<dbReference type="EMBL" id="UYRR01031723">
    <property type="protein sequence ID" value="VDK52162.1"/>
    <property type="molecule type" value="Genomic_DNA"/>
</dbReference>
<dbReference type="OrthoDB" id="10011262at2759"/>
<organism evidence="9">
    <name type="scientific">Anisakis simplex</name>
    <name type="common">Herring worm</name>
    <dbReference type="NCBI Taxonomy" id="6269"/>
    <lineage>
        <taxon>Eukaryota</taxon>
        <taxon>Metazoa</taxon>
        <taxon>Ecdysozoa</taxon>
        <taxon>Nematoda</taxon>
        <taxon>Chromadorea</taxon>
        <taxon>Rhabditida</taxon>
        <taxon>Spirurina</taxon>
        <taxon>Ascaridomorpha</taxon>
        <taxon>Ascaridoidea</taxon>
        <taxon>Anisakidae</taxon>
        <taxon>Anisakis</taxon>
        <taxon>Anisakis simplex complex</taxon>
    </lineage>
</organism>
<feature type="transmembrane region" description="Helical" evidence="5">
    <location>
        <begin position="339"/>
        <end position="360"/>
    </location>
</feature>
<keyword evidence="4 5" id="KW-0472">Membrane</keyword>
<reference evidence="9" key="1">
    <citation type="submission" date="2016-04" db="UniProtKB">
        <authorList>
            <consortium name="WormBaseParasite"/>
        </authorList>
    </citation>
    <scope>IDENTIFICATION</scope>
</reference>
<feature type="transmembrane region" description="Helical" evidence="5">
    <location>
        <begin position="146"/>
        <end position="166"/>
    </location>
</feature>
<feature type="transmembrane region" description="Helical" evidence="5">
    <location>
        <begin position="210"/>
        <end position="232"/>
    </location>
</feature>
<dbReference type="PRINTS" id="PR00237">
    <property type="entry name" value="GPCRRHODOPSN"/>
</dbReference>
<feature type="transmembrane region" description="Helical" evidence="5">
    <location>
        <begin position="47"/>
        <end position="68"/>
    </location>
</feature>
<proteinExistence type="predicted"/>
<evidence type="ECO:0000259" key="6">
    <source>
        <dbReference type="PROSITE" id="PS50262"/>
    </source>
</evidence>
<name>A0A158PPK8_ANISI</name>
<evidence type="ECO:0000256" key="1">
    <source>
        <dbReference type="ARBA" id="ARBA00004370"/>
    </source>
</evidence>
<evidence type="ECO:0000256" key="2">
    <source>
        <dbReference type="ARBA" id="ARBA00022692"/>
    </source>
</evidence>
<sequence length="426" mass="48237">MNSNILLLSVVIFCEYSFLVQCALGLIGNAINLVVLLSKTMRSRTNALLAATAFADALFLIALTPHYLSRYAFFVRAAKCPHYSDASHIAINRCRSEFYEFYVEYKTLFTFAANWFSAASSWLTVAVSLDRFWAIKSPLQVRSSTCSWSLTLTLLSVFVVTGLLTLPHNFAFKVVHENNTLFDAKNHSHAQRQVAQFHNGLQYVFTVTSILVQVFLPVLLLSVLNSFLIYYIRHRHEFFEITAPKSSVHSTKSAVATETPPMTAAILPKASTVTICDNPRRSSKWSGAWVRQLHTSQRRVTIMVIAIVSCYLVTHVPSTVLFTYMYTIDLNFYTRRENYAFVLISNLFVVSGKVANFFLLCSSSSHFRSQVKQKLCVRSKRFEKDRSVQNGSKTLPMNNFGDRNGLIRNRETIFCDDATVGSPLLR</sequence>
<evidence type="ECO:0000313" key="7">
    <source>
        <dbReference type="EMBL" id="VDK52162.1"/>
    </source>
</evidence>
<dbReference type="GO" id="GO:0016020">
    <property type="term" value="C:membrane"/>
    <property type="evidence" value="ECO:0007669"/>
    <property type="project" value="UniProtKB-SubCell"/>
</dbReference>
<dbReference type="Proteomes" id="UP000267096">
    <property type="component" value="Unassembled WGS sequence"/>
</dbReference>
<dbReference type="Gene3D" id="1.20.1070.10">
    <property type="entry name" value="Rhodopsin 7-helix transmembrane proteins"/>
    <property type="match status" value="1"/>
</dbReference>
<dbReference type="PROSITE" id="PS50262">
    <property type="entry name" value="G_PROTEIN_RECEP_F1_2"/>
    <property type="match status" value="1"/>
</dbReference>